<keyword evidence="1" id="KW-1185">Reference proteome</keyword>
<reference evidence="2" key="1">
    <citation type="submission" date="2022-11" db="UniProtKB">
        <authorList>
            <consortium name="WormBaseParasite"/>
        </authorList>
    </citation>
    <scope>IDENTIFICATION</scope>
</reference>
<dbReference type="AlphaFoldDB" id="A0A915EJJ8"/>
<evidence type="ECO:0000313" key="2">
    <source>
        <dbReference type="WBParaSite" id="jg6642"/>
    </source>
</evidence>
<accession>A0A915EJJ8</accession>
<sequence length="103" mass="11084">MILLRPATLPHPALQIAASSIGTVRQSPKRMNPMALKIQWLNGDANTNAVSTKGPIRSSLLSIIVSLVVVGCESGTNRPEQTGQSSYTGVHFKLPIKNKKLHT</sequence>
<name>A0A915EJJ8_9BILA</name>
<dbReference type="WBParaSite" id="jg6642">
    <property type="protein sequence ID" value="jg6642"/>
    <property type="gene ID" value="jg6642"/>
</dbReference>
<protein>
    <submittedName>
        <fullName evidence="2">Uncharacterized protein</fullName>
    </submittedName>
</protein>
<evidence type="ECO:0000313" key="1">
    <source>
        <dbReference type="Proteomes" id="UP000887574"/>
    </source>
</evidence>
<proteinExistence type="predicted"/>
<dbReference type="Proteomes" id="UP000887574">
    <property type="component" value="Unplaced"/>
</dbReference>
<organism evidence="1 2">
    <name type="scientific">Ditylenchus dipsaci</name>
    <dbReference type="NCBI Taxonomy" id="166011"/>
    <lineage>
        <taxon>Eukaryota</taxon>
        <taxon>Metazoa</taxon>
        <taxon>Ecdysozoa</taxon>
        <taxon>Nematoda</taxon>
        <taxon>Chromadorea</taxon>
        <taxon>Rhabditida</taxon>
        <taxon>Tylenchina</taxon>
        <taxon>Tylenchomorpha</taxon>
        <taxon>Sphaerularioidea</taxon>
        <taxon>Anguinidae</taxon>
        <taxon>Anguininae</taxon>
        <taxon>Ditylenchus</taxon>
    </lineage>
</organism>